<dbReference type="CDD" id="cd04301">
    <property type="entry name" value="NAT_SF"/>
    <property type="match status" value="1"/>
</dbReference>
<dbReference type="InterPro" id="IPR016181">
    <property type="entry name" value="Acyl_CoA_acyltransferase"/>
</dbReference>
<comment type="caution">
    <text evidence="4">The sequence shown here is derived from an EMBL/GenBank/DDBJ whole genome shotgun (WGS) entry which is preliminary data.</text>
</comment>
<evidence type="ECO:0000259" key="3">
    <source>
        <dbReference type="PROSITE" id="PS51186"/>
    </source>
</evidence>
<keyword evidence="5" id="KW-1185">Reference proteome</keyword>
<dbReference type="Gene3D" id="3.40.630.30">
    <property type="match status" value="1"/>
</dbReference>
<dbReference type="RefSeq" id="WP_197311594.1">
    <property type="nucleotide sequence ID" value="NZ_JADZLT010000050.1"/>
</dbReference>
<evidence type="ECO:0000256" key="1">
    <source>
        <dbReference type="ARBA" id="ARBA00022679"/>
    </source>
</evidence>
<accession>A0A931I316</accession>
<dbReference type="AlphaFoldDB" id="A0A931I316"/>
<organism evidence="4 5">
    <name type="scientific">Methylobrevis albus</name>
    <dbReference type="NCBI Taxonomy" id="2793297"/>
    <lineage>
        <taxon>Bacteria</taxon>
        <taxon>Pseudomonadati</taxon>
        <taxon>Pseudomonadota</taxon>
        <taxon>Alphaproteobacteria</taxon>
        <taxon>Hyphomicrobiales</taxon>
        <taxon>Pleomorphomonadaceae</taxon>
        <taxon>Methylobrevis</taxon>
    </lineage>
</organism>
<dbReference type="EMBL" id="JADZLT010000050">
    <property type="protein sequence ID" value="MBH0238529.1"/>
    <property type="molecule type" value="Genomic_DNA"/>
</dbReference>
<dbReference type="Pfam" id="PF00583">
    <property type="entry name" value="Acetyltransf_1"/>
    <property type="match status" value="1"/>
</dbReference>
<dbReference type="PROSITE" id="PS51186">
    <property type="entry name" value="GNAT"/>
    <property type="match status" value="1"/>
</dbReference>
<dbReference type="Proteomes" id="UP000631694">
    <property type="component" value="Unassembled WGS sequence"/>
</dbReference>
<reference evidence="4" key="1">
    <citation type="submission" date="2020-12" db="EMBL/GenBank/DDBJ databases">
        <title>Methylobrevis albus sp. nov., isolated from fresh water lack sediment.</title>
        <authorList>
            <person name="Zou Q."/>
        </authorList>
    </citation>
    <scope>NUCLEOTIDE SEQUENCE</scope>
    <source>
        <strain evidence="4">L22</strain>
    </source>
</reference>
<gene>
    <name evidence="4" type="ORF">I5731_11900</name>
</gene>
<evidence type="ECO:0000313" key="5">
    <source>
        <dbReference type="Proteomes" id="UP000631694"/>
    </source>
</evidence>
<dbReference type="SUPFAM" id="SSF55729">
    <property type="entry name" value="Acyl-CoA N-acyltransferases (Nat)"/>
    <property type="match status" value="1"/>
</dbReference>
<dbReference type="GO" id="GO:0016747">
    <property type="term" value="F:acyltransferase activity, transferring groups other than amino-acyl groups"/>
    <property type="evidence" value="ECO:0007669"/>
    <property type="project" value="InterPro"/>
</dbReference>
<feature type="domain" description="N-acetyltransferase" evidence="3">
    <location>
        <begin position="15"/>
        <end position="185"/>
    </location>
</feature>
<keyword evidence="2" id="KW-0012">Acyltransferase</keyword>
<protein>
    <submittedName>
        <fullName evidence="4">GNAT family N-acetyltransferase</fullName>
    </submittedName>
</protein>
<dbReference type="InterPro" id="IPR000182">
    <property type="entry name" value="GNAT_dom"/>
</dbReference>
<evidence type="ECO:0000313" key="4">
    <source>
        <dbReference type="EMBL" id="MBH0238529.1"/>
    </source>
</evidence>
<sequence length="186" mass="19297">MTDVLEQGRAATREPAVRCLGPDEAVAAVPRLAALLVDAVASGASVNFMAGFGQADGEDFWRRQLPEVMTGARRIFVAEVGGDLAGCVVLSFAPQPNAPFRGEIGKMLVHASMRRRGLGAKLLAAAEDAARAAGLTLLLLDTEAGSAGDALYRAAGWIPFGTVPGHSFTPAGVIASATFFYKPLIS</sequence>
<dbReference type="PANTHER" id="PTHR43877">
    <property type="entry name" value="AMINOALKYLPHOSPHONATE N-ACETYLTRANSFERASE-RELATED-RELATED"/>
    <property type="match status" value="1"/>
</dbReference>
<dbReference type="InterPro" id="IPR050832">
    <property type="entry name" value="Bact_Acetyltransf"/>
</dbReference>
<keyword evidence="1" id="KW-0808">Transferase</keyword>
<name>A0A931I316_9HYPH</name>
<evidence type="ECO:0000256" key="2">
    <source>
        <dbReference type="ARBA" id="ARBA00023315"/>
    </source>
</evidence>
<proteinExistence type="predicted"/>